<dbReference type="GeneID" id="9817875"/>
<proteinExistence type="predicted"/>
<feature type="transmembrane region" description="Helical" evidence="1">
    <location>
        <begin position="29"/>
        <end position="51"/>
    </location>
</feature>
<feature type="transmembrane region" description="Helical" evidence="1">
    <location>
        <begin position="63"/>
        <end position="84"/>
    </location>
</feature>
<dbReference type="InParanoid" id="E3LNE5"/>
<feature type="transmembrane region" description="Helical" evidence="1">
    <location>
        <begin position="104"/>
        <end position="121"/>
    </location>
</feature>
<keyword evidence="3" id="KW-1185">Reference proteome</keyword>
<dbReference type="CTD" id="9817875"/>
<reference evidence="2" key="1">
    <citation type="submission" date="2007-07" db="EMBL/GenBank/DDBJ databases">
        <title>PCAP assembly of the Caenorhabditis remanei genome.</title>
        <authorList>
            <consortium name="The Caenorhabditis remanei Sequencing Consortium"/>
            <person name="Wilson R.K."/>
        </authorList>
    </citation>
    <scope>NUCLEOTIDE SEQUENCE [LARGE SCALE GENOMIC DNA]</scope>
    <source>
        <strain evidence="2">PB4641</strain>
    </source>
</reference>
<protein>
    <submittedName>
        <fullName evidence="2">Uncharacterized protein</fullName>
    </submittedName>
</protein>
<gene>
    <name evidence="2" type="ORF">CRE_28642</name>
</gene>
<sequence>MAIPVLIIVKTLSTSELLVLETFHLKIELPFLEVMLFVICLFLFLLILLKWQLGGLRMNQEKFSVFINASVIYILIVVSFIFIITQSILSNPSGKRITTTNQYIYTQFLPFIWIPSVFVAYSEYMHKWILKPISPEPPAIQMAVVSTGNETMNMRRASIDTTVSYLSINEINVEI</sequence>
<accession>E3LNE5</accession>
<dbReference type="RefSeq" id="XP_003115031.2">
    <property type="nucleotide sequence ID" value="XM_003114983.2"/>
</dbReference>
<dbReference type="EMBL" id="DS268411">
    <property type="protein sequence ID" value="EFP03166.1"/>
    <property type="molecule type" value="Genomic_DNA"/>
</dbReference>
<keyword evidence="1" id="KW-1133">Transmembrane helix</keyword>
<evidence type="ECO:0000313" key="3">
    <source>
        <dbReference type="Proteomes" id="UP000008281"/>
    </source>
</evidence>
<dbReference type="KEGG" id="crq:GCK72_001580"/>
<dbReference type="AlphaFoldDB" id="E3LNE5"/>
<evidence type="ECO:0000256" key="1">
    <source>
        <dbReference type="SAM" id="Phobius"/>
    </source>
</evidence>
<evidence type="ECO:0000313" key="2">
    <source>
        <dbReference type="EMBL" id="EFP03166.1"/>
    </source>
</evidence>
<dbReference type="HOGENOM" id="CLU_1534001_0_0_1"/>
<keyword evidence="1" id="KW-0472">Membrane</keyword>
<name>E3LNE5_CAERE</name>
<dbReference type="OrthoDB" id="10645367at2759"/>
<keyword evidence="1" id="KW-0812">Transmembrane</keyword>
<dbReference type="Proteomes" id="UP000008281">
    <property type="component" value="Unassembled WGS sequence"/>
</dbReference>
<organism evidence="3">
    <name type="scientific">Caenorhabditis remanei</name>
    <name type="common">Caenorhabditis vulgaris</name>
    <dbReference type="NCBI Taxonomy" id="31234"/>
    <lineage>
        <taxon>Eukaryota</taxon>
        <taxon>Metazoa</taxon>
        <taxon>Ecdysozoa</taxon>
        <taxon>Nematoda</taxon>
        <taxon>Chromadorea</taxon>
        <taxon>Rhabditida</taxon>
        <taxon>Rhabditina</taxon>
        <taxon>Rhabditomorpha</taxon>
        <taxon>Rhabditoidea</taxon>
        <taxon>Rhabditidae</taxon>
        <taxon>Peloderinae</taxon>
        <taxon>Caenorhabditis</taxon>
    </lineage>
</organism>